<sequence>MRIGITGTGRIGAFHAKTLLGVPGVDGLVVTDFVPESAAKVAADLGQSAVPDLDALLATGVDALVVTSSSSAHAPAVRAGLAAGIPVFCEKPVAAELGEAIDLARLEAVSTTPVHIGFQRRFDAGYRRLRDAVHSGELGFVHSIRAATHDQAPPHAAYIPTSGGIFRDCSVHDFDIVRFVSGREVASVFATGGNKGADFFREAGDVDTGAAILTLDDGTMVTVTATRYNGAGHDVRMEVHGSEGAMAAGLDDTLAIRSAQPGATFPAGPAHQSFMERFQPAYVAELTYFVDVARGAAPSPCTVADGLAAARIAEAAQRSKDSGRPVALSEIPGLG</sequence>
<keyword evidence="3" id="KW-0520">NAD</keyword>
<evidence type="ECO:0000313" key="7">
    <source>
        <dbReference type="Proteomes" id="UP001499938"/>
    </source>
</evidence>
<evidence type="ECO:0000313" key="6">
    <source>
        <dbReference type="EMBL" id="GAA1805073.1"/>
    </source>
</evidence>
<dbReference type="PANTHER" id="PTHR42840">
    <property type="entry name" value="NAD(P)-BINDING ROSSMANN-FOLD SUPERFAMILY PROTEIN-RELATED"/>
    <property type="match status" value="1"/>
</dbReference>
<comment type="caution">
    <text evidence="6">The sequence shown here is derived from an EMBL/GenBank/DDBJ whole genome shotgun (WGS) entry which is preliminary data.</text>
</comment>
<comment type="similarity">
    <text evidence="1">Belongs to the Gfo/Idh/MocA family.</text>
</comment>
<dbReference type="SUPFAM" id="SSF55347">
    <property type="entry name" value="Glyceraldehyde-3-phosphate dehydrogenase-like, C-terminal domain"/>
    <property type="match status" value="1"/>
</dbReference>
<dbReference type="SUPFAM" id="SSF51735">
    <property type="entry name" value="NAD(P)-binding Rossmann-fold domains"/>
    <property type="match status" value="1"/>
</dbReference>
<keyword evidence="7" id="KW-1185">Reference proteome</keyword>
<evidence type="ECO:0000256" key="2">
    <source>
        <dbReference type="ARBA" id="ARBA00023002"/>
    </source>
</evidence>
<dbReference type="PANTHER" id="PTHR42840:SF3">
    <property type="entry name" value="BINDING ROSSMANN FOLD OXIDOREDUCTASE, PUTATIVE (AFU_ORTHOLOGUE AFUA_2G10240)-RELATED"/>
    <property type="match status" value="1"/>
</dbReference>
<dbReference type="InterPro" id="IPR055170">
    <property type="entry name" value="GFO_IDH_MocA-like_dom"/>
</dbReference>
<protein>
    <submittedName>
        <fullName evidence="6">Gfo/Idh/MocA family oxidoreductase</fullName>
    </submittedName>
</protein>
<dbReference type="Proteomes" id="UP001499938">
    <property type="component" value="Unassembled WGS sequence"/>
</dbReference>
<name>A0ABN2M1W7_9MICO</name>
<evidence type="ECO:0000259" key="5">
    <source>
        <dbReference type="Pfam" id="PF22725"/>
    </source>
</evidence>
<dbReference type="InterPro" id="IPR000683">
    <property type="entry name" value="Gfo/Idh/MocA-like_OxRdtase_N"/>
</dbReference>
<keyword evidence="2" id="KW-0560">Oxidoreductase</keyword>
<accession>A0ABN2M1W7</accession>
<feature type="domain" description="Gfo/Idh/MocA-like oxidoreductase N-terminal" evidence="4">
    <location>
        <begin position="1"/>
        <end position="117"/>
    </location>
</feature>
<reference evidence="6 7" key="1">
    <citation type="journal article" date="2019" name="Int. J. Syst. Evol. Microbiol.">
        <title>The Global Catalogue of Microorganisms (GCM) 10K type strain sequencing project: providing services to taxonomists for standard genome sequencing and annotation.</title>
        <authorList>
            <consortium name="The Broad Institute Genomics Platform"/>
            <consortium name="The Broad Institute Genome Sequencing Center for Infectious Disease"/>
            <person name="Wu L."/>
            <person name="Ma J."/>
        </authorList>
    </citation>
    <scope>NUCLEOTIDE SEQUENCE [LARGE SCALE GENOMIC DNA]</scope>
    <source>
        <strain evidence="6 7">JCM 15592</strain>
    </source>
</reference>
<dbReference type="Pfam" id="PF01408">
    <property type="entry name" value="GFO_IDH_MocA"/>
    <property type="match status" value="1"/>
</dbReference>
<feature type="domain" description="GFO/IDH/MocA-like oxidoreductase" evidence="5">
    <location>
        <begin position="126"/>
        <end position="246"/>
    </location>
</feature>
<evidence type="ECO:0000256" key="3">
    <source>
        <dbReference type="ARBA" id="ARBA00023027"/>
    </source>
</evidence>
<gene>
    <name evidence="6" type="ORF">GCM10009811_30840</name>
</gene>
<dbReference type="Gene3D" id="3.30.360.10">
    <property type="entry name" value="Dihydrodipicolinate Reductase, domain 2"/>
    <property type="match status" value="1"/>
</dbReference>
<evidence type="ECO:0000256" key="1">
    <source>
        <dbReference type="ARBA" id="ARBA00010928"/>
    </source>
</evidence>
<proteinExistence type="inferred from homology"/>
<dbReference type="InterPro" id="IPR036291">
    <property type="entry name" value="NAD(P)-bd_dom_sf"/>
</dbReference>
<dbReference type="Pfam" id="PF22725">
    <property type="entry name" value="GFO_IDH_MocA_C3"/>
    <property type="match status" value="1"/>
</dbReference>
<dbReference type="EMBL" id="BAAAPO010000047">
    <property type="protein sequence ID" value="GAA1805073.1"/>
    <property type="molecule type" value="Genomic_DNA"/>
</dbReference>
<dbReference type="Gene3D" id="3.40.50.720">
    <property type="entry name" value="NAD(P)-binding Rossmann-like Domain"/>
    <property type="match status" value="1"/>
</dbReference>
<organism evidence="6 7">
    <name type="scientific">Nostocoides veronense</name>
    <dbReference type="NCBI Taxonomy" id="330836"/>
    <lineage>
        <taxon>Bacteria</taxon>
        <taxon>Bacillati</taxon>
        <taxon>Actinomycetota</taxon>
        <taxon>Actinomycetes</taxon>
        <taxon>Micrococcales</taxon>
        <taxon>Intrasporangiaceae</taxon>
        <taxon>Nostocoides</taxon>
    </lineage>
</organism>
<evidence type="ECO:0000259" key="4">
    <source>
        <dbReference type="Pfam" id="PF01408"/>
    </source>
</evidence>
<dbReference type="RefSeq" id="WP_344087487.1">
    <property type="nucleotide sequence ID" value="NZ_BAAAPO010000047.1"/>
</dbReference>